<gene>
    <name evidence="1" type="ORF">CI610_03453</name>
</gene>
<reference evidence="1" key="1">
    <citation type="journal article" date="2017" name="Appl. Environ. Microbiol.">
        <title>Molecular characterization of an Endozoicomonas-like organism causing infection in king scallop Pecten maximus L.</title>
        <authorList>
            <person name="Cano I."/>
            <person name="van Aerle R."/>
            <person name="Ross S."/>
            <person name="Verner-Jeffreys D.W."/>
            <person name="Paley R.K."/>
            <person name="Rimmer G."/>
            <person name="Ryder D."/>
            <person name="Hooper P."/>
            <person name="Stone D."/>
            <person name="Feist S.W."/>
        </authorList>
    </citation>
    <scope>NUCLEOTIDE SEQUENCE</scope>
</reference>
<dbReference type="InterPro" id="IPR002110">
    <property type="entry name" value="Ankyrin_rpt"/>
</dbReference>
<proteinExistence type="predicted"/>
<name>A0A2H9T321_9ZZZZ</name>
<dbReference type="AlphaFoldDB" id="A0A2H9T321"/>
<evidence type="ECO:0000313" key="1">
    <source>
        <dbReference type="EMBL" id="PJE77620.1"/>
    </source>
</evidence>
<dbReference type="SUPFAM" id="SSF48403">
    <property type="entry name" value="Ankyrin repeat"/>
    <property type="match status" value="1"/>
</dbReference>
<sequence length="83" mass="8989">MAPRSTGRQRGGDLELLKYLKEQGADVNAGTTGSGTPIRAAAESGRFRVVKYLLNNGGKESDIRDLYFSGLGCSKGLYECLRF</sequence>
<dbReference type="Pfam" id="PF13637">
    <property type="entry name" value="Ank_4"/>
    <property type="match status" value="1"/>
</dbReference>
<dbReference type="Gene3D" id="1.25.40.20">
    <property type="entry name" value="Ankyrin repeat-containing domain"/>
    <property type="match status" value="1"/>
</dbReference>
<organism evidence="1">
    <name type="scientific">invertebrate metagenome</name>
    <dbReference type="NCBI Taxonomy" id="1711999"/>
    <lineage>
        <taxon>unclassified sequences</taxon>
        <taxon>metagenomes</taxon>
        <taxon>organismal metagenomes</taxon>
    </lineage>
</organism>
<accession>A0A2H9T321</accession>
<dbReference type="EMBL" id="NSIT01000466">
    <property type="protein sequence ID" value="PJE77620.1"/>
    <property type="molecule type" value="Genomic_DNA"/>
</dbReference>
<comment type="caution">
    <text evidence="1">The sequence shown here is derived from an EMBL/GenBank/DDBJ whole genome shotgun (WGS) entry which is preliminary data.</text>
</comment>
<dbReference type="InterPro" id="IPR036770">
    <property type="entry name" value="Ankyrin_rpt-contain_sf"/>
</dbReference>
<protein>
    <submittedName>
        <fullName evidence="1">Uncharacterized protein</fullName>
    </submittedName>
</protein>